<evidence type="ECO:0000313" key="4">
    <source>
        <dbReference type="Proteomes" id="UP000254047"/>
    </source>
</evidence>
<accession>A0A380G5H8</accession>
<dbReference type="EMBL" id="UHDO01000001">
    <property type="protein sequence ID" value="SUM45231.1"/>
    <property type="molecule type" value="Genomic_DNA"/>
</dbReference>
<name>A0A380G5H8_9STAP</name>
<evidence type="ECO:0000313" key="2">
    <source>
        <dbReference type="EMBL" id="SUM45231.1"/>
    </source>
</evidence>
<feature type="transmembrane region" description="Helical" evidence="1">
    <location>
        <begin position="107"/>
        <end position="133"/>
    </location>
</feature>
<dbReference type="AlphaFoldDB" id="A0A380G5H8"/>
<dbReference type="EMBL" id="SRLS01000006">
    <property type="protein sequence ID" value="TGE17939.1"/>
    <property type="molecule type" value="Genomic_DNA"/>
</dbReference>
<dbReference type="Proteomes" id="UP000297598">
    <property type="component" value="Unassembled WGS sequence"/>
</dbReference>
<keyword evidence="1" id="KW-1133">Transmembrane helix</keyword>
<reference evidence="3 5" key="2">
    <citation type="submission" date="2019-04" db="EMBL/GenBank/DDBJ databases">
        <title>Genomic characterization of Staphylococcus petrasii strains.</title>
        <authorList>
            <person name="Vrbovska V."/>
            <person name="Kovarovic V."/>
            <person name="Maslanova I."/>
            <person name="Indrakova A."/>
            <person name="Petras P."/>
            <person name="Sedo O."/>
            <person name="Svec P."/>
            <person name="Fisarova L."/>
            <person name="Sedlacek I."/>
            <person name="Doskar J."/>
            <person name="Pantucek R."/>
        </authorList>
    </citation>
    <scope>NUCLEOTIDE SEQUENCE [LARGE SCALE GENOMIC DNA]</scope>
    <source>
        <strain evidence="3 5">P5404</strain>
    </source>
</reference>
<evidence type="ECO:0000313" key="5">
    <source>
        <dbReference type="Proteomes" id="UP000297598"/>
    </source>
</evidence>
<keyword evidence="1" id="KW-0812">Transmembrane</keyword>
<dbReference type="Proteomes" id="UP000254047">
    <property type="component" value="Unassembled WGS sequence"/>
</dbReference>
<dbReference type="RefSeq" id="WP_103298355.1">
    <property type="nucleotide sequence ID" value="NZ_PPQT01000075.1"/>
</dbReference>
<feature type="transmembrane region" description="Helical" evidence="1">
    <location>
        <begin position="145"/>
        <end position="163"/>
    </location>
</feature>
<organism evidence="2 4">
    <name type="scientific">Staphylococcus petrasii</name>
    <dbReference type="NCBI Taxonomy" id="1276936"/>
    <lineage>
        <taxon>Bacteria</taxon>
        <taxon>Bacillati</taxon>
        <taxon>Bacillota</taxon>
        <taxon>Bacilli</taxon>
        <taxon>Bacillales</taxon>
        <taxon>Staphylococcaceae</taxon>
        <taxon>Staphylococcus</taxon>
    </lineage>
</organism>
<protein>
    <submittedName>
        <fullName evidence="2">Membrane spanning protein</fullName>
    </submittedName>
</protein>
<feature type="transmembrane region" description="Helical" evidence="1">
    <location>
        <begin position="79"/>
        <end position="101"/>
    </location>
</feature>
<feature type="transmembrane region" description="Helical" evidence="1">
    <location>
        <begin position="191"/>
        <end position="210"/>
    </location>
</feature>
<keyword evidence="1" id="KW-0472">Membrane</keyword>
<reference evidence="2 4" key="1">
    <citation type="submission" date="2018-06" db="EMBL/GenBank/DDBJ databases">
        <authorList>
            <consortium name="Pathogen Informatics"/>
            <person name="Doyle S."/>
        </authorList>
    </citation>
    <scope>NUCLEOTIDE SEQUENCE [LARGE SCALE GENOMIC DNA]</scope>
    <source>
        <strain evidence="2 4">NCTC13830</strain>
    </source>
</reference>
<sequence>MFILGDYAVETPPVAPISDLMMFTLSMAGLFGKDLIIFTIIAVLYFVMIKGLSSLIYRKSEKLDTYDKIATKLDGPLKYLLSFVFFILVTLGVIQVVSYYLVATGFFWIIIFTVGFAMIFILFPYFMIFLPFFKRNKYWGFMKTIPWIVIMAGTTVYAIDIMLDTNNKIYTDEGGVGYKEGSLLFKELGGASYLLASLLGVAVIIIKIVATKYAQKDKKTSSESKI</sequence>
<gene>
    <name evidence="3" type="ORF">BJR09_05315</name>
    <name evidence="2" type="ORF">NCTC13830_02652</name>
</gene>
<feature type="transmembrane region" description="Helical" evidence="1">
    <location>
        <begin position="35"/>
        <end position="58"/>
    </location>
</feature>
<evidence type="ECO:0000313" key="3">
    <source>
        <dbReference type="EMBL" id="TGE17939.1"/>
    </source>
</evidence>
<keyword evidence="5" id="KW-1185">Reference proteome</keyword>
<evidence type="ECO:0000256" key="1">
    <source>
        <dbReference type="SAM" id="Phobius"/>
    </source>
</evidence>
<proteinExistence type="predicted"/>